<comment type="subcellular location">
    <subcellularLocation>
        <location evidence="1 9">Cell inner membrane</location>
        <topology evidence="1 9">Multi-pass membrane protein</topology>
    </subcellularLocation>
</comment>
<sequence>MLRLADGLDAINRITGQTVRWLALLLLAVQFAIVLLRYVFGIGAIWADEAVLYTHASLFMLASGYTLLIDRHVRVDIFYASWPPRGKALLDLAGHCLLLLPSLAVIAWWSWPAIRASWAIREGAISVGGLPFSYLLKSLIPAFCALMAVQGIALILRDLARLTGHGEGETPHA</sequence>
<keyword evidence="4 9" id="KW-0997">Cell inner membrane</keyword>
<feature type="transmembrane region" description="Helical" evidence="9">
    <location>
        <begin position="21"/>
        <end position="46"/>
    </location>
</feature>
<organism evidence="11 12">
    <name type="scientific">Paracoccus isoporae</name>
    <dbReference type="NCBI Taxonomy" id="591205"/>
    <lineage>
        <taxon>Bacteria</taxon>
        <taxon>Pseudomonadati</taxon>
        <taxon>Pseudomonadota</taxon>
        <taxon>Alphaproteobacteria</taxon>
        <taxon>Rhodobacterales</taxon>
        <taxon>Paracoccaceae</taxon>
        <taxon>Paracoccus</taxon>
    </lineage>
</organism>
<keyword evidence="7 9" id="KW-0472">Membrane</keyword>
<evidence type="ECO:0000256" key="6">
    <source>
        <dbReference type="ARBA" id="ARBA00022989"/>
    </source>
</evidence>
<proteinExistence type="inferred from homology"/>
<dbReference type="InterPro" id="IPR007387">
    <property type="entry name" value="TRAP_DctQ"/>
</dbReference>
<evidence type="ECO:0000256" key="9">
    <source>
        <dbReference type="RuleBase" id="RU369079"/>
    </source>
</evidence>
<keyword evidence="6 9" id="KW-1133">Transmembrane helix</keyword>
<comment type="similarity">
    <text evidence="8 9">Belongs to the TRAP transporter small permease family.</text>
</comment>
<reference evidence="11 12" key="1">
    <citation type="submission" date="2016-10" db="EMBL/GenBank/DDBJ databases">
        <authorList>
            <person name="de Groot N.N."/>
        </authorList>
    </citation>
    <scope>NUCLEOTIDE SEQUENCE [LARGE SCALE GENOMIC DNA]</scope>
    <source>
        <strain evidence="11 12">DSM 22220</strain>
    </source>
</reference>
<keyword evidence="2 9" id="KW-0813">Transport</keyword>
<evidence type="ECO:0000259" key="10">
    <source>
        <dbReference type="Pfam" id="PF04290"/>
    </source>
</evidence>
<evidence type="ECO:0000256" key="8">
    <source>
        <dbReference type="ARBA" id="ARBA00038436"/>
    </source>
</evidence>
<feature type="domain" description="Tripartite ATP-independent periplasmic transporters DctQ component" evidence="10">
    <location>
        <begin position="27"/>
        <end position="160"/>
    </location>
</feature>
<evidence type="ECO:0000313" key="11">
    <source>
        <dbReference type="EMBL" id="SDD36871.1"/>
    </source>
</evidence>
<feature type="transmembrane region" description="Helical" evidence="9">
    <location>
        <begin position="52"/>
        <end position="69"/>
    </location>
</feature>
<dbReference type="InterPro" id="IPR055348">
    <property type="entry name" value="DctQ"/>
</dbReference>
<dbReference type="STRING" id="591205.SAMN05421538_101472"/>
<dbReference type="AlphaFoldDB" id="A0A1G6U6G8"/>
<protein>
    <recommendedName>
        <fullName evidence="9">TRAP transporter small permease protein</fullName>
    </recommendedName>
</protein>
<evidence type="ECO:0000256" key="2">
    <source>
        <dbReference type="ARBA" id="ARBA00022448"/>
    </source>
</evidence>
<dbReference type="PANTHER" id="PTHR35011:SF4">
    <property type="entry name" value="SLL1102 PROTEIN"/>
    <property type="match status" value="1"/>
</dbReference>
<dbReference type="OrthoDB" id="9794346at2"/>
<dbReference type="Proteomes" id="UP000199344">
    <property type="component" value="Unassembled WGS sequence"/>
</dbReference>
<keyword evidence="5 9" id="KW-0812">Transmembrane</keyword>
<dbReference type="GO" id="GO:0005886">
    <property type="term" value="C:plasma membrane"/>
    <property type="evidence" value="ECO:0007669"/>
    <property type="project" value="UniProtKB-SubCell"/>
</dbReference>
<accession>A0A1G6U6G8</accession>
<evidence type="ECO:0000256" key="3">
    <source>
        <dbReference type="ARBA" id="ARBA00022475"/>
    </source>
</evidence>
<dbReference type="RefSeq" id="WP_090520475.1">
    <property type="nucleotide sequence ID" value="NZ_FNAH01000001.1"/>
</dbReference>
<dbReference type="GO" id="GO:0022857">
    <property type="term" value="F:transmembrane transporter activity"/>
    <property type="evidence" value="ECO:0007669"/>
    <property type="project" value="UniProtKB-UniRule"/>
</dbReference>
<feature type="transmembrane region" description="Helical" evidence="9">
    <location>
        <begin position="89"/>
        <end position="111"/>
    </location>
</feature>
<evidence type="ECO:0000313" key="12">
    <source>
        <dbReference type="Proteomes" id="UP000199344"/>
    </source>
</evidence>
<comment type="function">
    <text evidence="9">Part of the tripartite ATP-independent periplasmic (TRAP) transport system.</text>
</comment>
<evidence type="ECO:0000256" key="1">
    <source>
        <dbReference type="ARBA" id="ARBA00004429"/>
    </source>
</evidence>
<dbReference type="PANTHER" id="PTHR35011">
    <property type="entry name" value="2,3-DIKETO-L-GULONATE TRAP TRANSPORTER SMALL PERMEASE PROTEIN YIAM"/>
    <property type="match status" value="1"/>
</dbReference>
<evidence type="ECO:0000256" key="5">
    <source>
        <dbReference type="ARBA" id="ARBA00022692"/>
    </source>
</evidence>
<dbReference type="EMBL" id="FNAH01000001">
    <property type="protein sequence ID" value="SDD36871.1"/>
    <property type="molecule type" value="Genomic_DNA"/>
</dbReference>
<evidence type="ECO:0000256" key="4">
    <source>
        <dbReference type="ARBA" id="ARBA00022519"/>
    </source>
</evidence>
<name>A0A1G6U6G8_9RHOB</name>
<keyword evidence="12" id="KW-1185">Reference proteome</keyword>
<gene>
    <name evidence="11" type="ORF">SAMN05421538_101472</name>
</gene>
<dbReference type="Pfam" id="PF04290">
    <property type="entry name" value="DctQ"/>
    <property type="match status" value="1"/>
</dbReference>
<evidence type="ECO:0000256" key="7">
    <source>
        <dbReference type="ARBA" id="ARBA00023136"/>
    </source>
</evidence>
<keyword evidence="3" id="KW-1003">Cell membrane</keyword>
<feature type="transmembrane region" description="Helical" evidence="9">
    <location>
        <begin position="131"/>
        <end position="156"/>
    </location>
</feature>
<comment type="subunit">
    <text evidence="9">The complex comprises the extracytoplasmic solute receptor protein and the two transmembrane proteins.</text>
</comment>